<dbReference type="CDD" id="cd01449">
    <property type="entry name" value="TST_Repeat_2"/>
    <property type="match status" value="1"/>
</dbReference>
<dbReference type="EC" id="2.8.1.-" evidence="4"/>
<evidence type="ECO:0000256" key="1">
    <source>
        <dbReference type="ARBA" id="ARBA00022679"/>
    </source>
</evidence>
<dbReference type="EMBL" id="JBHSRJ010000004">
    <property type="protein sequence ID" value="MFC6043740.1"/>
    <property type="molecule type" value="Genomic_DNA"/>
</dbReference>
<comment type="caution">
    <text evidence="4">The sequence shown here is derived from an EMBL/GenBank/DDBJ whole genome shotgun (WGS) entry which is preliminary data.</text>
</comment>
<dbReference type="InterPro" id="IPR036873">
    <property type="entry name" value="Rhodanese-like_dom_sf"/>
</dbReference>
<feature type="domain" description="Rhodanese" evidence="3">
    <location>
        <begin position="160"/>
        <end position="271"/>
    </location>
</feature>
<protein>
    <submittedName>
        <fullName evidence="4">Sulfurtransferase</fullName>
        <ecNumber evidence="4">2.8.1.-</ecNumber>
    </submittedName>
</protein>
<dbReference type="Pfam" id="PF00581">
    <property type="entry name" value="Rhodanese"/>
    <property type="match status" value="2"/>
</dbReference>
<dbReference type="Gene3D" id="3.40.250.10">
    <property type="entry name" value="Rhodanese-like domain"/>
    <property type="match status" value="2"/>
</dbReference>
<evidence type="ECO:0000259" key="3">
    <source>
        <dbReference type="PROSITE" id="PS50206"/>
    </source>
</evidence>
<keyword evidence="2" id="KW-0677">Repeat</keyword>
<dbReference type="Proteomes" id="UP001596135">
    <property type="component" value="Unassembled WGS sequence"/>
</dbReference>
<sequence>MDSPLISARELHDLLNDRSREVTVLDVRYRTAGPGGREEYERGHIPRAAYVDLDAALAAPPGDGGRHPLPDVEVFETAMRKAGVSDGRTVVVYDDWSGLAAGRAWWLLRHHGHGDVRVLDGAYAGWLAAGGAVHTGTTLPGRGDFTARPGSMPVVEADDVLGVPVLVDARAPERYRGETEPIDAVAGHIPGAVNVPTSTNLAADGRFRSATELRALYAAAGVDGSEDVAVYCGSGVTAAHDVLALEIAGISAALYPGSWSGWITDPERPTA</sequence>
<keyword evidence="5" id="KW-1185">Reference proteome</keyword>
<reference evidence="5" key="1">
    <citation type="journal article" date="2019" name="Int. J. Syst. Evol. Microbiol.">
        <title>The Global Catalogue of Microorganisms (GCM) 10K type strain sequencing project: providing services to taxonomists for standard genome sequencing and annotation.</title>
        <authorList>
            <consortium name="The Broad Institute Genomics Platform"/>
            <consortium name="The Broad Institute Genome Sequencing Center for Infectious Disease"/>
            <person name="Wu L."/>
            <person name="Ma J."/>
        </authorList>
    </citation>
    <scope>NUCLEOTIDE SEQUENCE [LARGE SCALE GENOMIC DNA]</scope>
    <source>
        <strain evidence="5">CCUG 54522</strain>
    </source>
</reference>
<dbReference type="GO" id="GO:0016740">
    <property type="term" value="F:transferase activity"/>
    <property type="evidence" value="ECO:0007669"/>
    <property type="project" value="UniProtKB-KW"/>
</dbReference>
<dbReference type="PANTHER" id="PTHR11364">
    <property type="entry name" value="THIOSULFATE SULFERTANSFERASE"/>
    <property type="match status" value="1"/>
</dbReference>
<accession>A0ABW1LK08</accession>
<evidence type="ECO:0000313" key="4">
    <source>
        <dbReference type="EMBL" id="MFC6043740.1"/>
    </source>
</evidence>
<dbReference type="PANTHER" id="PTHR11364:SF27">
    <property type="entry name" value="SULFURTRANSFERASE"/>
    <property type="match status" value="1"/>
</dbReference>
<evidence type="ECO:0000313" key="5">
    <source>
        <dbReference type="Proteomes" id="UP001596135"/>
    </source>
</evidence>
<organism evidence="4 5">
    <name type="scientific">Nocardioides hankookensis</name>
    <dbReference type="NCBI Taxonomy" id="443157"/>
    <lineage>
        <taxon>Bacteria</taxon>
        <taxon>Bacillati</taxon>
        <taxon>Actinomycetota</taxon>
        <taxon>Actinomycetes</taxon>
        <taxon>Propionibacteriales</taxon>
        <taxon>Nocardioidaceae</taxon>
        <taxon>Nocardioides</taxon>
    </lineage>
</organism>
<dbReference type="RefSeq" id="WP_379154050.1">
    <property type="nucleotide sequence ID" value="NZ_JBHSRJ010000004.1"/>
</dbReference>
<dbReference type="CDD" id="cd01448">
    <property type="entry name" value="TST_Repeat_1"/>
    <property type="match status" value="1"/>
</dbReference>
<keyword evidence="1 4" id="KW-0808">Transferase</keyword>
<feature type="domain" description="Rhodanese" evidence="3">
    <location>
        <begin position="18"/>
        <end position="135"/>
    </location>
</feature>
<gene>
    <name evidence="4" type="ORF">ACFPYL_11670</name>
</gene>
<dbReference type="SUPFAM" id="SSF52821">
    <property type="entry name" value="Rhodanese/Cell cycle control phosphatase"/>
    <property type="match status" value="2"/>
</dbReference>
<dbReference type="SMART" id="SM00450">
    <property type="entry name" value="RHOD"/>
    <property type="match status" value="2"/>
</dbReference>
<dbReference type="PROSITE" id="PS50206">
    <property type="entry name" value="RHODANESE_3"/>
    <property type="match status" value="2"/>
</dbReference>
<dbReference type="InterPro" id="IPR001763">
    <property type="entry name" value="Rhodanese-like_dom"/>
</dbReference>
<dbReference type="InterPro" id="IPR045078">
    <property type="entry name" value="TST/MPST-like"/>
</dbReference>
<evidence type="ECO:0000256" key="2">
    <source>
        <dbReference type="ARBA" id="ARBA00022737"/>
    </source>
</evidence>
<proteinExistence type="predicted"/>
<name>A0ABW1LK08_9ACTN</name>